<name>A0AC35TKQ3_9BILA</name>
<evidence type="ECO:0000313" key="1">
    <source>
        <dbReference type="Proteomes" id="UP000095286"/>
    </source>
</evidence>
<reference evidence="2" key="1">
    <citation type="submission" date="2016-11" db="UniProtKB">
        <authorList>
            <consortium name="WormBaseParasite"/>
        </authorList>
    </citation>
    <scope>IDENTIFICATION</scope>
    <source>
        <strain evidence="2">KR3021</strain>
    </source>
</reference>
<dbReference type="Proteomes" id="UP000095286">
    <property type="component" value="Unplaced"/>
</dbReference>
<accession>A0AC35TKQ3</accession>
<evidence type="ECO:0000313" key="2">
    <source>
        <dbReference type="WBParaSite" id="RSKR_0000186200.1"/>
    </source>
</evidence>
<proteinExistence type="predicted"/>
<dbReference type="WBParaSite" id="RSKR_0000186200.1">
    <property type="protein sequence ID" value="RSKR_0000186200.1"/>
    <property type="gene ID" value="RSKR_0000186200"/>
</dbReference>
<organism evidence="1 2">
    <name type="scientific">Rhabditophanes sp. KR3021</name>
    <dbReference type="NCBI Taxonomy" id="114890"/>
    <lineage>
        <taxon>Eukaryota</taxon>
        <taxon>Metazoa</taxon>
        <taxon>Ecdysozoa</taxon>
        <taxon>Nematoda</taxon>
        <taxon>Chromadorea</taxon>
        <taxon>Rhabditida</taxon>
        <taxon>Tylenchina</taxon>
        <taxon>Panagrolaimomorpha</taxon>
        <taxon>Strongyloidoidea</taxon>
        <taxon>Alloionematidae</taxon>
        <taxon>Rhabditophanes</taxon>
    </lineage>
</organism>
<sequence length="235" mass="27065">MTHSSLLQPQPQAFSIHQILNNEENSNNSLTNSINSLIQAKVKAMDSMSTSQESIVQALAMAASRNGNIESKDLMMKDFQPNLHSNVHMMNAATPVSNATDMWMNQSNNNNNQLNQWWMMAKRNIYQPIWNAMNVDAIRMATVSKSYRRRKARTVFSDNQLQGLEQRFEIQRYLSTPERITLANSLNLSETQVKTWFQNRRMKQKKVVKKEDGTIILIGDEEDIVELDLIEEENT</sequence>
<protein>
    <submittedName>
        <fullName evidence="2">Homeobox domain-containing protein</fullName>
    </submittedName>
</protein>